<feature type="region of interest" description="Disordered" evidence="1">
    <location>
        <begin position="138"/>
        <end position="159"/>
    </location>
</feature>
<dbReference type="OrthoDB" id="5144870at2759"/>
<keyword evidence="3" id="KW-1185">Reference proteome</keyword>
<dbReference type="AlphaFoldDB" id="A0A9N9YB25"/>
<dbReference type="Proteomes" id="UP000696573">
    <property type="component" value="Unassembled WGS sequence"/>
</dbReference>
<organism evidence="2 3">
    <name type="scientific">Clonostachys rhizophaga</name>
    <dbReference type="NCBI Taxonomy" id="160324"/>
    <lineage>
        <taxon>Eukaryota</taxon>
        <taxon>Fungi</taxon>
        <taxon>Dikarya</taxon>
        <taxon>Ascomycota</taxon>
        <taxon>Pezizomycotina</taxon>
        <taxon>Sordariomycetes</taxon>
        <taxon>Hypocreomycetidae</taxon>
        <taxon>Hypocreales</taxon>
        <taxon>Bionectriaceae</taxon>
        <taxon>Clonostachys</taxon>
    </lineage>
</organism>
<comment type="caution">
    <text evidence="2">The sequence shown here is derived from an EMBL/GenBank/DDBJ whole genome shotgun (WGS) entry which is preliminary data.</text>
</comment>
<evidence type="ECO:0000256" key="1">
    <source>
        <dbReference type="SAM" id="MobiDB-lite"/>
    </source>
</evidence>
<evidence type="ECO:0000313" key="3">
    <source>
        <dbReference type="Proteomes" id="UP000696573"/>
    </source>
</evidence>
<name>A0A9N9YB25_9HYPO</name>
<sequence>MASKSGTTDSSAGYLCRTDGFYRAFLAACKEGLKDKHRGPTVAQYLDALMTLPGYSENDLPQAWQAFATAEPEIASMLRRSAAEFRVSVDGDLIKFRPMMDDKKKATSKFLIVSNPDYVMGTATFQDVSGAVIVSEKAEKDKTKKSKGNEKVVRMKDAE</sequence>
<proteinExistence type="predicted"/>
<gene>
    <name evidence="2" type="ORF">CRHIZ90672A_00016663</name>
</gene>
<dbReference type="EMBL" id="CABFNQ020000483">
    <property type="protein sequence ID" value="CAH0016700.1"/>
    <property type="molecule type" value="Genomic_DNA"/>
</dbReference>
<protein>
    <submittedName>
        <fullName evidence="2">Uncharacterized protein</fullName>
    </submittedName>
</protein>
<accession>A0A9N9YB25</accession>
<reference evidence="2" key="1">
    <citation type="submission" date="2021-10" db="EMBL/GenBank/DDBJ databases">
        <authorList>
            <person name="Piombo E."/>
        </authorList>
    </citation>
    <scope>NUCLEOTIDE SEQUENCE</scope>
</reference>
<evidence type="ECO:0000313" key="2">
    <source>
        <dbReference type="EMBL" id="CAH0016700.1"/>
    </source>
</evidence>